<organism evidence="2 3">
    <name type="scientific">Alistipes inops</name>
    <dbReference type="NCBI Taxonomy" id="1501391"/>
    <lineage>
        <taxon>Bacteria</taxon>
        <taxon>Pseudomonadati</taxon>
        <taxon>Bacteroidota</taxon>
        <taxon>Bacteroidia</taxon>
        <taxon>Bacteroidales</taxon>
        <taxon>Rikenellaceae</taxon>
        <taxon>Alistipes</taxon>
    </lineage>
</organism>
<accession>A0ABR4YI79</accession>
<evidence type="ECO:0000313" key="2">
    <source>
        <dbReference type="EMBL" id="KHE41969.1"/>
    </source>
</evidence>
<evidence type="ECO:0008006" key="4">
    <source>
        <dbReference type="Google" id="ProtNLM"/>
    </source>
</evidence>
<evidence type="ECO:0000313" key="3">
    <source>
        <dbReference type="Proteomes" id="UP000030889"/>
    </source>
</evidence>
<feature type="signal peptide" evidence="1">
    <location>
        <begin position="1"/>
        <end position="20"/>
    </location>
</feature>
<keyword evidence="3" id="KW-1185">Reference proteome</keyword>
<sequence length="214" mass="23134">MKKCFVTLAAALAMCGTAVAQISAGDYMIKGRVGLNTAGVLPYESPFGGKYASSYNLVAFTPQFEYFATDRLSVGFSAGILNAWSRDKADYEQLGESIDKDGVLGYFVGPSVNYYIPLGNRFYLSFNGFIGYFGMSSWSVYKVGDNKEKGSSCANFGILSVVPMLNYCINDRWMLTLSAGNAALALGGEDGMDTPMYYAGVNWGTPMLGIGFKF</sequence>
<evidence type="ECO:0000256" key="1">
    <source>
        <dbReference type="SAM" id="SignalP"/>
    </source>
</evidence>
<proteinExistence type="predicted"/>
<gene>
    <name evidence="2" type="ORF">LG35_06935</name>
</gene>
<dbReference type="RefSeq" id="WP_035473448.1">
    <property type="nucleotide sequence ID" value="NZ_JRGF01000007.1"/>
</dbReference>
<protein>
    <recommendedName>
        <fullName evidence="4">Outer membrane protein beta-barrel domain-containing protein</fullName>
    </recommendedName>
</protein>
<feature type="chain" id="PRO_5045406327" description="Outer membrane protein beta-barrel domain-containing protein" evidence="1">
    <location>
        <begin position="21"/>
        <end position="214"/>
    </location>
</feature>
<keyword evidence="1" id="KW-0732">Signal</keyword>
<dbReference type="Proteomes" id="UP000030889">
    <property type="component" value="Unassembled WGS sequence"/>
</dbReference>
<dbReference type="EMBL" id="JRGF01000007">
    <property type="protein sequence ID" value="KHE41969.1"/>
    <property type="molecule type" value="Genomic_DNA"/>
</dbReference>
<name>A0ABR4YI79_9BACT</name>
<reference evidence="2 3" key="1">
    <citation type="submission" date="2014-09" db="EMBL/GenBank/DDBJ databases">
        <title>Alistipes sp. 627, sp. nov., a novel member of the family Rikenellaceae isolated from human faeces.</title>
        <authorList>
            <person name="Shkoporov A.N."/>
            <person name="Chaplin A.V."/>
            <person name="Motuzova O.V."/>
            <person name="Kafarskaia L.I."/>
            <person name="Khokhlova E.V."/>
            <person name="Efimov B.A."/>
        </authorList>
    </citation>
    <scope>NUCLEOTIDE SEQUENCE [LARGE SCALE GENOMIC DNA]</scope>
    <source>
        <strain evidence="2 3">627</strain>
    </source>
</reference>
<comment type="caution">
    <text evidence="2">The sequence shown here is derived from an EMBL/GenBank/DDBJ whole genome shotgun (WGS) entry which is preliminary data.</text>
</comment>